<feature type="region of interest" description="Disordered" evidence="1">
    <location>
        <begin position="1"/>
        <end position="93"/>
    </location>
</feature>
<proteinExistence type="predicted"/>
<accession>A0A9P8UP97</accession>
<feature type="compositionally biased region" description="Polar residues" evidence="1">
    <location>
        <begin position="16"/>
        <end position="39"/>
    </location>
</feature>
<sequence>MKKQQSLSLPISLSSTNQSDITTSISSYDQPFDSGTQLPLTPRPSELVALEPNAPIDGQEKLKRTNDRLRGRTSHTEAENAEPRRVSDENSADIKQLDTSIEDVLNFAGLPDSFYYKLKEASSLLAASKRGLR</sequence>
<organism evidence="2 3">
    <name type="scientific">Truncatella angustata</name>
    <dbReference type="NCBI Taxonomy" id="152316"/>
    <lineage>
        <taxon>Eukaryota</taxon>
        <taxon>Fungi</taxon>
        <taxon>Dikarya</taxon>
        <taxon>Ascomycota</taxon>
        <taxon>Pezizomycotina</taxon>
        <taxon>Sordariomycetes</taxon>
        <taxon>Xylariomycetidae</taxon>
        <taxon>Amphisphaeriales</taxon>
        <taxon>Sporocadaceae</taxon>
        <taxon>Truncatella</taxon>
    </lineage>
</organism>
<feature type="compositionally biased region" description="Basic and acidic residues" evidence="1">
    <location>
        <begin position="58"/>
        <end position="88"/>
    </location>
</feature>
<protein>
    <submittedName>
        <fullName evidence="2">Uncharacterized protein</fullName>
    </submittedName>
</protein>
<evidence type="ECO:0000313" key="3">
    <source>
        <dbReference type="Proteomes" id="UP000758603"/>
    </source>
</evidence>
<name>A0A9P8UP97_9PEZI</name>
<dbReference type="RefSeq" id="XP_045960112.1">
    <property type="nucleotide sequence ID" value="XM_046099909.1"/>
</dbReference>
<dbReference type="EMBL" id="JAGPXC010000003">
    <property type="protein sequence ID" value="KAH6655847.1"/>
    <property type="molecule type" value="Genomic_DNA"/>
</dbReference>
<feature type="compositionally biased region" description="Low complexity" evidence="1">
    <location>
        <begin position="1"/>
        <end position="15"/>
    </location>
</feature>
<keyword evidence="3" id="KW-1185">Reference proteome</keyword>
<gene>
    <name evidence="2" type="ORF">BKA67DRAFT_534752</name>
</gene>
<dbReference type="Proteomes" id="UP000758603">
    <property type="component" value="Unassembled WGS sequence"/>
</dbReference>
<reference evidence="2" key="1">
    <citation type="journal article" date="2021" name="Nat. Commun.">
        <title>Genetic determinants of endophytism in the Arabidopsis root mycobiome.</title>
        <authorList>
            <person name="Mesny F."/>
            <person name="Miyauchi S."/>
            <person name="Thiergart T."/>
            <person name="Pickel B."/>
            <person name="Atanasova L."/>
            <person name="Karlsson M."/>
            <person name="Huettel B."/>
            <person name="Barry K.W."/>
            <person name="Haridas S."/>
            <person name="Chen C."/>
            <person name="Bauer D."/>
            <person name="Andreopoulos W."/>
            <person name="Pangilinan J."/>
            <person name="LaButti K."/>
            <person name="Riley R."/>
            <person name="Lipzen A."/>
            <person name="Clum A."/>
            <person name="Drula E."/>
            <person name="Henrissat B."/>
            <person name="Kohler A."/>
            <person name="Grigoriev I.V."/>
            <person name="Martin F.M."/>
            <person name="Hacquard S."/>
        </authorList>
    </citation>
    <scope>NUCLEOTIDE SEQUENCE</scope>
    <source>
        <strain evidence="2">MPI-SDFR-AT-0073</strain>
    </source>
</reference>
<evidence type="ECO:0000313" key="2">
    <source>
        <dbReference type="EMBL" id="KAH6655847.1"/>
    </source>
</evidence>
<dbReference type="AlphaFoldDB" id="A0A9P8UP97"/>
<dbReference type="GeneID" id="70128801"/>
<comment type="caution">
    <text evidence="2">The sequence shown here is derived from an EMBL/GenBank/DDBJ whole genome shotgun (WGS) entry which is preliminary data.</text>
</comment>
<evidence type="ECO:0000256" key="1">
    <source>
        <dbReference type="SAM" id="MobiDB-lite"/>
    </source>
</evidence>